<feature type="chain" id="PRO_5046923878" evidence="5">
    <location>
        <begin position="19"/>
        <end position="298"/>
    </location>
</feature>
<gene>
    <name evidence="8" type="primary">LOC102805445</name>
</gene>
<dbReference type="PROSITE" id="PS51257">
    <property type="entry name" value="PROKAR_LIPOPROTEIN"/>
    <property type="match status" value="1"/>
</dbReference>
<evidence type="ECO:0000256" key="5">
    <source>
        <dbReference type="SAM" id="SignalP"/>
    </source>
</evidence>
<evidence type="ECO:0000313" key="7">
    <source>
        <dbReference type="Proteomes" id="UP000694865"/>
    </source>
</evidence>
<dbReference type="InterPro" id="IPR013818">
    <property type="entry name" value="Lipase"/>
</dbReference>
<comment type="similarity">
    <text evidence="2 4">Belongs to the AB hydrolase superfamily. Lipase family.</text>
</comment>
<keyword evidence="5" id="KW-0732">Signal</keyword>
<evidence type="ECO:0000313" key="8">
    <source>
        <dbReference type="RefSeq" id="XP_006823313.1"/>
    </source>
</evidence>
<proteinExistence type="inferred from homology"/>
<organism evidence="7 8">
    <name type="scientific">Saccoglossus kowalevskii</name>
    <name type="common">Acorn worm</name>
    <dbReference type="NCBI Taxonomy" id="10224"/>
    <lineage>
        <taxon>Eukaryota</taxon>
        <taxon>Metazoa</taxon>
        <taxon>Hemichordata</taxon>
        <taxon>Enteropneusta</taxon>
        <taxon>Harrimaniidae</taxon>
        <taxon>Saccoglossus</taxon>
    </lineage>
</organism>
<keyword evidence="7" id="KW-1185">Reference proteome</keyword>
<dbReference type="PANTHER" id="PTHR11610">
    <property type="entry name" value="LIPASE"/>
    <property type="match status" value="1"/>
</dbReference>
<evidence type="ECO:0000259" key="6">
    <source>
        <dbReference type="Pfam" id="PF00151"/>
    </source>
</evidence>
<dbReference type="SUPFAM" id="SSF53474">
    <property type="entry name" value="alpha/beta-Hydrolases"/>
    <property type="match status" value="1"/>
</dbReference>
<feature type="signal peptide" evidence="5">
    <location>
        <begin position="1"/>
        <end position="18"/>
    </location>
</feature>
<comment type="subcellular location">
    <subcellularLocation>
        <location evidence="1">Secreted</location>
    </subcellularLocation>
</comment>
<name>A0ABM0MTH2_SACKO</name>
<evidence type="ECO:0000256" key="4">
    <source>
        <dbReference type="RuleBase" id="RU004262"/>
    </source>
</evidence>
<dbReference type="Gene3D" id="3.40.50.1820">
    <property type="entry name" value="alpha/beta hydrolase"/>
    <property type="match status" value="1"/>
</dbReference>
<reference evidence="8" key="1">
    <citation type="submission" date="2025-08" db="UniProtKB">
        <authorList>
            <consortium name="RefSeq"/>
        </authorList>
    </citation>
    <scope>IDENTIFICATION</scope>
    <source>
        <tissue evidence="8">Testes</tissue>
    </source>
</reference>
<dbReference type="Pfam" id="PF00151">
    <property type="entry name" value="Lipase"/>
    <property type="match status" value="1"/>
</dbReference>
<accession>A0ABM0MTH2</accession>
<dbReference type="InterPro" id="IPR000734">
    <property type="entry name" value="TAG_lipase"/>
</dbReference>
<keyword evidence="3" id="KW-0964">Secreted</keyword>
<dbReference type="InterPro" id="IPR029058">
    <property type="entry name" value="AB_hydrolase_fold"/>
</dbReference>
<evidence type="ECO:0000256" key="2">
    <source>
        <dbReference type="ARBA" id="ARBA00010701"/>
    </source>
</evidence>
<sequence>MKSAVCLVFAALISIGSCVEYRLYTKSNRLNYDVVSANDPSSLSSSNFNTNDDTKYIIHGFTGSADDQWMVDMKNAFLDLTEDLNVFLVDWSEGASGPTYGQAMDNTRTVGTETSDFIKFLNTEVGHRFDQNHCIGHSLGAHCCGFTGDYTQSLPTPTGTIGRISGMDPAGPGFEDETRNNRLDDTDASFVDVMHTDGDGIVGYGIKMESGHTDFYPNGGADQPGCALVGGVCDHSRAHQYYLESILTDCKFLSYPCAVGDKCYTCGSGCNRMGFWGTKNPSGTFYLETNDDYPYCQA</sequence>
<protein>
    <submittedName>
        <fullName evidence="8">Pancreatic lipase-related protein 2-like</fullName>
    </submittedName>
</protein>
<dbReference type="Proteomes" id="UP000694865">
    <property type="component" value="Unplaced"/>
</dbReference>
<feature type="domain" description="Lipase" evidence="6">
    <location>
        <begin position="20"/>
        <end position="295"/>
    </location>
</feature>
<dbReference type="PRINTS" id="PR00821">
    <property type="entry name" value="TAGLIPASE"/>
</dbReference>
<dbReference type="PANTHER" id="PTHR11610:SF178">
    <property type="entry name" value="LIPASE MEMBER H-A-LIKE PROTEIN"/>
    <property type="match status" value="1"/>
</dbReference>
<dbReference type="GeneID" id="102805445"/>
<dbReference type="CDD" id="cd00707">
    <property type="entry name" value="Pancreat_lipase_like"/>
    <property type="match status" value="1"/>
</dbReference>
<dbReference type="RefSeq" id="XP_006823313.1">
    <property type="nucleotide sequence ID" value="XM_006823250.1"/>
</dbReference>
<evidence type="ECO:0000256" key="1">
    <source>
        <dbReference type="ARBA" id="ARBA00004613"/>
    </source>
</evidence>
<evidence type="ECO:0000256" key="3">
    <source>
        <dbReference type="ARBA" id="ARBA00022525"/>
    </source>
</evidence>
<dbReference type="InterPro" id="IPR033906">
    <property type="entry name" value="Lipase_N"/>
</dbReference>